<dbReference type="SUPFAM" id="SSF51206">
    <property type="entry name" value="cAMP-binding domain-like"/>
    <property type="match status" value="1"/>
</dbReference>
<dbReference type="InterPro" id="IPR014710">
    <property type="entry name" value="RmlC-like_jellyroll"/>
</dbReference>
<dbReference type="PROSITE" id="PS51063">
    <property type="entry name" value="HTH_CRP_2"/>
    <property type="match status" value="1"/>
</dbReference>
<evidence type="ECO:0000259" key="5">
    <source>
        <dbReference type="PROSITE" id="PS50042"/>
    </source>
</evidence>
<dbReference type="Gene3D" id="1.10.10.10">
    <property type="entry name" value="Winged helix-like DNA-binding domain superfamily/Winged helix DNA-binding domain"/>
    <property type="match status" value="1"/>
</dbReference>
<evidence type="ECO:0000256" key="2">
    <source>
        <dbReference type="ARBA" id="ARBA00023125"/>
    </source>
</evidence>
<dbReference type="NCBIfam" id="NF006901">
    <property type="entry name" value="PRK09392.1"/>
    <property type="match status" value="1"/>
</dbReference>
<organism evidence="7 8">
    <name type="scientific">Caulobacter segnis</name>
    <dbReference type="NCBI Taxonomy" id="88688"/>
    <lineage>
        <taxon>Bacteria</taxon>
        <taxon>Pseudomonadati</taxon>
        <taxon>Pseudomonadota</taxon>
        <taxon>Alphaproteobacteria</taxon>
        <taxon>Caulobacterales</taxon>
        <taxon>Caulobacteraceae</taxon>
        <taxon>Caulobacter</taxon>
    </lineage>
</organism>
<reference evidence="7 8" key="1">
    <citation type="submission" date="2022-04" db="EMBL/GenBank/DDBJ databases">
        <title>Genome sequence of soybean root-associated Caulobacter segnis RL271.</title>
        <authorList>
            <person name="Longley R."/>
            <person name="Bonito G."/>
            <person name="Trigodet F."/>
            <person name="Crosson S."/>
            <person name="Fiebig A."/>
        </authorList>
    </citation>
    <scope>NUCLEOTIDE SEQUENCE [LARGE SCALE GENOMIC DNA]</scope>
    <source>
        <strain evidence="7 8">RL271</strain>
    </source>
</reference>
<keyword evidence="1" id="KW-0805">Transcription regulation</keyword>
<accession>A0ABY4ZP57</accession>
<dbReference type="CDD" id="cd00038">
    <property type="entry name" value="CAP_ED"/>
    <property type="match status" value="1"/>
</dbReference>
<evidence type="ECO:0000256" key="4">
    <source>
        <dbReference type="SAM" id="MobiDB-lite"/>
    </source>
</evidence>
<name>A0ABY4ZP57_9CAUL</name>
<dbReference type="InterPro" id="IPR050397">
    <property type="entry name" value="Env_Response_Regulators"/>
</dbReference>
<dbReference type="InterPro" id="IPR036390">
    <property type="entry name" value="WH_DNA-bd_sf"/>
</dbReference>
<dbReference type="SMART" id="SM00419">
    <property type="entry name" value="HTH_CRP"/>
    <property type="match status" value="1"/>
</dbReference>
<evidence type="ECO:0000259" key="6">
    <source>
        <dbReference type="PROSITE" id="PS51063"/>
    </source>
</evidence>
<dbReference type="SUPFAM" id="SSF46785">
    <property type="entry name" value="Winged helix' DNA-binding domain"/>
    <property type="match status" value="1"/>
</dbReference>
<dbReference type="EMBL" id="CP096040">
    <property type="protein sequence ID" value="USQ94455.1"/>
    <property type="molecule type" value="Genomic_DNA"/>
</dbReference>
<dbReference type="Pfam" id="PF13545">
    <property type="entry name" value="HTH_Crp_2"/>
    <property type="match status" value="1"/>
</dbReference>
<evidence type="ECO:0000313" key="7">
    <source>
        <dbReference type="EMBL" id="USQ94455.1"/>
    </source>
</evidence>
<dbReference type="InterPro" id="IPR000595">
    <property type="entry name" value="cNMP-bd_dom"/>
</dbReference>
<dbReference type="Proteomes" id="UP001057520">
    <property type="component" value="Chromosome"/>
</dbReference>
<keyword evidence="8" id="KW-1185">Reference proteome</keyword>
<keyword evidence="2" id="KW-0238">DNA-binding</keyword>
<evidence type="ECO:0000313" key="8">
    <source>
        <dbReference type="Proteomes" id="UP001057520"/>
    </source>
</evidence>
<feature type="domain" description="HTH crp-type" evidence="6">
    <location>
        <begin position="149"/>
        <end position="217"/>
    </location>
</feature>
<dbReference type="InterPro" id="IPR018490">
    <property type="entry name" value="cNMP-bd_dom_sf"/>
</dbReference>
<evidence type="ECO:0000256" key="3">
    <source>
        <dbReference type="ARBA" id="ARBA00023163"/>
    </source>
</evidence>
<feature type="domain" description="Cyclic nucleotide-binding" evidence="5">
    <location>
        <begin position="16"/>
        <end position="118"/>
    </location>
</feature>
<dbReference type="PANTHER" id="PTHR24567:SF26">
    <property type="entry name" value="REGULATORY PROTEIN YEIL"/>
    <property type="match status" value="1"/>
</dbReference>
<dbReference type="InterPro" id="IPR036388">
    <property type="entry name" value="WH-like_DNA-bd_sf"/>
</dbReference>
<feature type="compositionally biased region" description="Basic and acidic residues" evidence="4">
    <location>
        <begin position="242"/>
        <end position="258"/>
    </location>
</feature>
<evidence type="ECO:0000256" key="1">
    <source>
        <dbReference type="ARBA" id="ARBA00023015"/>
    </source>
</evidence>
<proteinExistence type="predicted"/>
<dbReference type="PROSITE" id="PS50042">
    <property type="entry name" value="CNMP_BINDING_3"/>
    <property type="match status" value="1"/>
</dbReference>
<dbReference type="Gene3D" id="2.60.120.10">
    <property type="entry name" value="Jelly Rolls"/>
    <property type="match status" value="1"/>
</dbReference>
<feature type="region of interest" description="Disordered" evidence="4">
    <location>
        <begin position="230"/>
        <end position="258"/>
    </location>
</feature>
<dbReference type="Pfam" id="PF00027">
    <property type="entry name" value="cNMP_binding"/>
    <property type="match status" value="1"/>
</dbReference>
<sequence length="258" mass="28436">MTLKPADLLRIQQLPLLRSASAETFTRLTRSAFLQRFPRDAQLTAEGEVNDFLYVLMEGAVELEGTWNDRDSTLALLRPLSTFVLASVILDVPALMTARTIARSQVLMIPGETFRQAVREDAALSFAVAEELSGCYSGVVRVLKNYKLRGALERLANYLLVQQRRQGGGPTLRLPCQKRVLASLLGMTPENLSRAFATLGSHGVQVDGANVTINRPAALARLAKPDALIDDHAEGDEQVTGRADRERRSYGQAELDRF</sequence>
<gene>
    <name evidence="7" type="ORF">MZV50_17935</name>
</gene>
<protein>
    <submittedName>
        <fullName evidence="7">Helix-turn-helix domain-containing protein</fullName>
    </submittedName>
</protein>
<dbReference type="SMART" id="SM00100">
    <property type="entry name" value="cNMP"/>
    <property type="match status" value="1"/>
</dbReference>
<dbReference type="InterPro" id="IPR012318">
    <property type="entry name" value="HTH_CRP"/>
</dbReference>
<keyword evidence="3" id="KW-0804">Transcription</keyword>
<dbReference type="PANTHER" id="PTHR24567">
    <property type="entry name" value="CRP FAMILY TRANSCRIPTIONAL REGULATORY PROTEIN"/>
    <property type="match status" value="1"/>
</dbReference>